<dbReference type="OrthoDB" id="147743at2157"/>
<dbReference type="PANTHER" id="PTHR36838">
    <property type="entry name" value="AUXIN EFFLUX CARRIER FAMILY PROTEIN"/>
    <property type="match status" value="1"/>
</dbReference>
<feature type="transmembrane region" description="Helical" evidence="8">
    <location>
        <begin position="67"/>
        <end position="88"/>
    </location>
</feature>
<evidence type="ECO:0000256" key="2">
    <source>
        <dbReference type="ARBA" id="ARBA00010145"/>
    </source>
</evidence>
<evidence type="ECO:0000256" key="8">
    <source>
        <dbReference type="SAM" id="Phobius"/>
    </source>
</evidence>
<feature type="transmembrane region" description="Helical" evidence="8">
    <location>
        <begin position="36"/>
        <end position="55"/>
    </location>
</feature>
<dbReference type="PANTHER" id="PTHR36838:SF1">
    <property type="entry name" value="SLR1864 PROTEIN"/>
    <property type="match status" value="1"/>
</dbReference>
<evidence type="ECO:0000256" key="4">
    <source>
        <dbReference type="ARBA" id="ARBA00022475"/>
    </source>
</evidence>
<dbReference type="AlphaFoldDB" id="A0A0E3S045"/>
<feature type="transmembrane region" description="Helical" evidence="8">
    <location>
        <begin position="100"/>
        <end position="121"/>
    </location>
</feature>
<feature type="transmembrane region" description="Helical" evidence="8">
    <location>
        <begin position="280"/>
        <end position="304"/>
    </location>
</feature>
<keyword evidence="5 8" id="KW-0812">Transmembrane</keyword>
<dbReference type="EMBL" id="CP009515">
    <property type="protein sequence ID" value="AKB73286.1"/>
    <property type="molecule type" value="Genomic_DNA"/>
</dbReference>
<dbReference type="GO" id="GO:0055085">
    <property type="term" value="P:transmembrane transport"/>
    <property type="evidence" value="ECO:0007669"/>
    <property type="project" value="InterPro"/>
</dbReference>
<dbReference type="Gene3D" id="1.20.1530.20">
    <property type="match status" value="1"/>
</dbReference>
<feature type="transmembrane region" description="Helical" evidence="8">
    <location>
        <begin position="127"/>
        <end position="147"/>
    </location>
</feature>
<feature type="transmembrane region" description="Helical" evidence="8">
    <location>
        <begin position="168"/>
        <end position="188"/>
    </location>
</feature>
<dbReference type="Pfam" id="PF03547">
    <property type="entry name" value="Mem_trans"/>
    <property type="match status" value="1"/>
</dbReference>
<keyword evidence="6 8" id="KW-1133">Transmembrane helix</keyword>
<protein>
    <submittedName>
        <fullName evidence="9">Malate permease</fullName>
    </submittedName>
</protein>
<comment type="similarity">
    <text evidence="2">Belongs to the auxin efflux carrier (TC 2.A.69) family.</text>
</comment>
<feature type="transmembrane region" description="Helical" evidence="8">
    <location>
        <begin position="6"/>
        <end position="24"/>
    </location>
</feature>
<gene>
    <name evidence="9" type="ORF">MSLAZ_0025</name>
</gene>
<sequence length="306" mass="33695">MLFSIVVHQMILFFSILLVGNVAAKQGVIQENYLPDFAKLVTKILLPVMYFYMTYAGTTRQMVLDNVAIIGLAALFYVTICSVTWLLAKGLRPTGDKAKVFQFAFIFGNTGFVGAPLLIALFPKGGFLYLALFSIVDQLLFWTYGIYLATASDKKAKITLKSFENPNIVAIALAFVFIMIGIKLPTVVDDTLQTIKNAVGAMAMIYLGALIFYSDWKTAFKTKDMYFGIVVKMIVLPILLGKLLLMTSLPNDMIWSMIILMSLPTMTVVPMIAKMHGHEGAYAAGIMAATLAISIVTIPLVVFFTT</sequence>
<feature type="transmembrane region" description="Helical" evidence="8">
    <location>
        <begin position="194"/>
        <end position="213"/>
    </location>
</feature>
<evidence type="ECO:0000256" key="1">
    <source>
        <dbReference type="ARBA" id="ARBA00004651"/>
    </source>
</evidence>
<evidence type="ECO:0000256" key="7">
    <source>
        <dbReference type="ARBA" id="ARBA00023136"/>
    </source>
</evidence>
<feature type="transmembrane region" description="Helical" evidence="8">
    <location>
        <begin position="253"/>
        <end position="273"/>
    </location>
</feature>
<name>A0A0E3S045_9EURY</name>
<keyword evidence="4" id="KW-1003">Cell membrane</keyword>
<dbReference type="RefSeq" id="WP_157197027.1">
    <property type="nucleotide sequence ID" value="NZ_CP009515.1"/>
</dbReference>
<keyword evidence="10" id="KW-1185">Reference proteome</keyword>
<dbReference type="InterPro" id="IPR038770">
    <property type="entry name" value="Na+/solute_symporter_sf"/>
</dbReference>
<dbReference type="GO" id="GO:0005886">
    <property type="term" value="C:plasma membrane"/>
    <property type="evidence" value="ECO:0007669"/>
    <property type="project" value="UniProtKB-SubCell"/>
</dbReference>
<proteinExistence type="inferred from homology"/>
<dbReference type="PATRIC" id="fig|1434111.4.peg.32"/>
<dbReference type="KEGG" id="mls:MSLAZ_0025"/>
<comment type="subcellular location">
    <subcellularLocation>
        <location evidence="1">Cell membrane</location>
        <topology evidence="1">Multi-pass membrane protein</topology>
    </subcellularLocation>
</comment>
<keyword evidence="7 8" id="KW-0472">Membrane</keyword>
<reference evidence="9 10" key="1">
    <citation type="submission" date="2014-07" db="EMBL/GenBank/DDBJ databases">
        <title>Methanogenic archaea and the global carbon cycle.</title>
        <authorList>
            <person name="Henriksen J.R."/>
            <person name="Luke J."/>
            <person name="Reinhart S."/>
            <person name="Benedict M.N."/>
            <person name="Youngblut N.D."/>
            <person name="Metcalf M.E."/>
            <person name="Whitaker R.J."/>
            <person name="Metcalf W.W."/>
        </authorList>
    </citation>
    <scope>NUCLEOTIDE SEQUENCE [LARGE SCALE GENOMIC DNA]</scope>
    <source>
        <strain evidence="9 10">Z-7289</strain>
    </source>
</reference>
<evidence type="ECO:0000256" key="3">
    <source>
        <dbReference type="ARBA" id="ARBA00022448"/>
    </source>
</evidence>
<dbReference type="GeneID" id="24804685"/>
<feature type="transmembrane region" description="Helical" evidence="8">
    <location>
        <begin position="225"/>
        <end position="247"/>
    </location>
</feature>
<dbReference type="STRING" id="1434111.MSLAZ_0025"/>
<evidence type="ECO:0000313" key="10">
    <source>
        <dbReference type="Proteomes" id="UP000033072"/>
    </source>
</evidence>
<organism evidence="9 10">
    <name type="scientific">Methanosarcina lacustris Z-7289</name>
    <dbReference type="NCBI Taxonomy" id="1434111"/>
    <lineage>
        <taxon>Archaea</taxon>
        <taxon>Methanobacteriati</taxon>
        <taxon>Methanobacteriota</taxon>
        <taxon>Stenosarchaea group</taxon>
        <taxon>Methanomicrobia</taxon>
        <taxon>Methanosarcinales</taxon>
        <taxon>Methanosarcinaceae</taxon>
        <taxon>Methanosarcina</taxon>
    </lineage>
</organism>
<evidence type="ECO:0000313" key="9">
    <source>
        <dbReference type="EMBL" id="AKB73286.1"/>
    </source>
</evidence>
<dbReference type="InterPro" id="IPR004776">
    <property type="entry name" value="Mem_transp_PIN-like"/>
</dbReference>
<evidence type="ECO:0000256" key="6">
    <source>
        <dbReference type="ARBA" id="ARBA00022989"/>
    </source>
</evidence>
<dbReference type="Proteomes" id="UP000033072">
    <property type="component" value="Chromosome"/>
</dbReference>
<dbReference type="HOGENOM" id="CLU_056175_1_1_2"/>
<accession>A0A0E3S045</accession>
<keyword evidence="3" id="KW-0813">Transport</keyword>
<evidence type="ECO:0000256" key="5">
    <source>
        <dbReference type="ARBA" id="ARBA00022692"/>
    </source>
</evidence>